<dbReference type="EMBL" id="CP001338">
    <property type="protein sequence ID" value="ACL16805.1"/>
    <property type="molecule type" value="Genomic_DNA"/>
</dbReference>
<reference evidence="5 6" key="1">
    <citation type="journal article" date="2015" name="Genome Announc.">
        <title>Complete Genome Sequence of Methanosphaerula palustris E1-9CT, a Hydrogenotrophic Methanogen Isolated from a Minerotrophic Fen Peatland.</title>
        <authorList>
            <person name="Cadillo-Quiroz H."/>
            <person name="Browne P."/>
            <person name="Kyrpides N."/>
            <person name="Woyke T."/>
            <person name="Goodwin L."/>
            <person name="Detter C."/>
            <person name="Yavitt J.B."/>
            <person name="Zinder S.H."/>
        </authorList>
    </citation>
    <scope>NUCLEOTIDE SEQUENCE [LARGE SCALE GENOMIC DNA]</scope>
    <source>
        <strain evidence="6">ATCC BAA-1556 / DSM 19958 / E1-9c</strain>
    </source>
</reference>
<dbReference type="Gene3D" id="3.40.109.10">
    <property type="entry name" value="NADH Oxidase"/>
    <property type="match status" value="1"/>
</dbReference>
<dbReference type="SUPFAM" id="SSF55469">
    <property type="entry name" value="FMN-dependent nitroreductase-like"/>
    <property type="match status" value="1"/>
</dbReference>
<dbReference type="PROSITE" id="PS51379">
    <property type="entry name" value="4FE4S_FER_2"/>
    <property type="match status" value="2"/>
</dbReference>
<evidence type="ECO:0000313" key="5">
    <source>
        <dbReference type="EMBL" id="ACL16805.1"/>
    </source>
</evidence>
<dbReference type="Pfam" id="PF00881">
    <property type="entry name" value="Nitroreductase"/>
    <property type="match status" value="1"/>
</dbReference>
<gene>
    <name evidence="5" type="ordered locus">Mpal_1484</name>
</gene>
<dbReference type="KEGG" id="mpl:Mpal_1484"/>
<evidence type="ECO:0000259" key="4">
    <source>
        <dbReference type="PROSITE" id="PS51379"/>
    </source>
</evidence>
<protein>
    <submittedName>
        <fullName evidence="5">Nitroreductase</fullName>
    </submittedName>
</protein>
<keyword evidence="6" id="KW-1185">Reference proteome</keyword>
<feature type="domain" description="4Fe-4S ferredoxin-type" evidence="4">
    <location>
        <begin position="53"/>
        <end position="82"/>
    </location>
</feature>
<dbReference type="InterPro" id="IPR017900">
    <property type="entry name" value="4Fe4S_Fe_S_CS"/>
</dbReference>
<feature type="compositionally biased region" description="Basic and acidic residues" evidence="3">
    <location>
        <begin position="1"/>
        <end position="20"/>
    </location>
</feature>
<dbReference type="GeneID" id="7270089"/>
<dbReference type="SUPFAM" id="SSF54862">
    <property type="entry name" value="4Fe-4S ferredoxins"/>
    <property type="match status" value="1"/>
</dbReference>
<dbReference type="eggNOG" id="arCOG00289">
    <property type="taxonomic scope" value="Archaea"/>
</dbReference>
<evidence type="ECO:0000256" key="3">
    <source>
        <dbReference type="SAM" id="MobiDB-lite"/>
    </source>
</evidence>
<comment type="similarity">
    <text evidence="1">Belongs to the nitroreductase family.</text>
</comment>
<dbReference type="RefSeq" id="WP_012618124.1">
    <property type="nucleotide sequence ID" value="NC_011832.1"/>
</dbReference>
<accession>B8GIJ2</accession>
<dbReference type="GO" id="GO:0016491">
    <property type="term" value="F:oxidoreductase activity"/>
    <property type="evidence" value="ECO:0007669"/>
    <property type="project" value="UniProtKB-KW"/>
</dbReference>
<dbReference type="PROSITE" id="PS00198">
    <property type="entry name" value="4FE4S_FER_1"/>
    <property type="match status" value="1"/>
</dbReference>
<dbReference type="CDD" id="cd02143">
    <property type="entry name" value="nitroreductase_FeS-like"/>
    <property type="match status" value="1"/>
</dbReference>
<proteinExistence type="inferred from homology"/>
<feature type="region of interest" description="Disordered" evidence="3">
    <location>
        <begin position="1"/>
        <end position="23"/>
    </location>
</feature>
<dbReference type="Gene3D" id="3.30.70.20">
    <property type="match status" value="1"/>
</dbReference>
<evidence type="ECO:0000256" key="1">
    <source>
        <dbReference type="ARBA" id="ARBA00007118"/>
    </source>
</evidence>
<dbReference type="Pfam" id="PF13237">
    <property type="entry name" value="Fer4_10"/>
    <property type="match status" value="1"/>
</dbReference>
<evidence type="ECO:0000256" key="2">
    <source>
        <dbReference type="ARBA" id="ARBA00023002"/>
    </source>
</evidence>
<sequence>MKSTPEKSAGKKPGRDDTKGRRAGFTIHVDNEKCTRCGSCTEVCRGVLGMGNNGPEIVSPSCIRCGQCVAVCPVGALDHSNAPLANQVPRDKFPVIDAGTAEQFIRSRRSVRNYRQKAVPREKILELLDIARFAPTPSNLQGVVYRVFDDPDTLHRITAAVIDWAEGEGKKDPAAVSGYTANYARQVTLYRENGDDVVLRSAPCLVVAMADENLDFGRDNSYLSLAYVQLLAPSLGLGTCWAGFFEYCAATGYEPLLRLLNLPEHMRVTTGMMVGYPKYTYHRQVDRNPLQVTWE</sequence>
<dbReference type="STRING" id="521011.Mpal_1484"/>
<dbReference type="InterPro" id="IPR000415">
    <property type="entry name" value="Nitroreductase-like"/>
</dbReference>
<feature type="domain" description="4Fe-4S ferredoxin-type" evidence="4">
    <location>
        <begin position="25"/>
        <end position="44"/>
    </location>
</feature>
<name>B8GIJ2_METPE</name>
<dbReference type="Proteomes" id="UP000002457">
    <property type="component" value="Chromosome"/>
</dbReference>
<dbReference type="AlphaFoldDB" id="B8GIJ2"/>
<dbReference type="InterPro" id="IPR029479">
    <property type="entry name" value="Nitroreductase"/>
</dbReference>
<dbReference type="HOGENOM" id="CLU_070764_2_0_2"/>
<dbReference type="InterPro" id="IPR017896">
    <property type="entry name" value="4Fe4S_Fe-S-bd"/>
</dbReference>
<keyword evidence="2" id="KW-0560">Oxidoreductase</keyword>
<dbReference type="OrthoDB" id="51316at2157"/>
<organism evidence="5 6">
    <name type="scientific">Methanosphaerula palustris (strain ATCC BAA-1556 / DSM 19958 / E1-9c)</name>
    <dbReference type="NCBI Taxonomy" id="521011"/>
    <lineage>
        <taxon>Archaea</taxon>
        <taxon>Methanobacteriati</taxon>
        <taxon>Methanobacteriota</taxon>
        <taxon>Stenosarchaea group</taxon>
        <taxon>Methanomicrobia</taxon>
        <taxon>Methanomicrobiales</taxon>
        <taxon>Methanoregulaceae</taxon>
        <taxon>Methanosphaerula</taxon>
    </lineage>
</organism>
<evidence type="ECO:0000313" key="6">
    <source>
        <dbReference type="Proteomes" id="UP000002457"/>
    </source>
</evidence>
<dbReference type="PANTHER" id="PTHR43673:SF10">
    <property type="entry name" value="NADH DEHYDROGENASE_NAD(P)H NITROREDUCTASE XCC3605-RELATED"/>
    <property type="match status" value="1"/>
</dbReference>
<dbReference type="PANTHER" id="PTHR43673">
    <property type="entry name" value="NAD(P)H NITROREDUCTASE YDGI-RELATED"/>
    <property type="match status" value="1"/>
</dbReference>